<keyword evidence="3 5" id="KW-0560">Oxidoreductase</keyword>
<reference evidence="7 8" key="2">
    <citation type="journal article" date="2019" name="Int. J. Syst. Evol. Microbiol.">
        <title>Description and complete genome sequence of Bradyrhizobium amphicarpaeae sp. nov., harbouring photosystem and nitrogen-fixation genes.</title>
        <authorList>
            <person name="Bromfield E.S.P."/>
            <person name="Cloutier S."/>
            <person name="Nguyen H.D.T."/>
        </authorList>
    </citation>
    <scope>NUCLEOTIDE SEQUENCE [LARGE SCALE GENOMIC DNA]</scope>
    <source>
        <strain evidence="7 8">39S1MB</strain>
    </source>
</reference>
<dbReference type="InterPro" id="IPR029759">
    <property type="entry name" value="GPX_AS"/>
</dbReference>
<dbReference type="GO" id="GO:0004601">
    <property type="term" value="F:peroxidase activity"/>
    <property type="evidence" value="ECO:0007669"/>
    <property type="project" value="UniProtKB-KW"/>
</dbReference>
<accession>A0A2U8PUV6</accession>
<dbReference type="PROSITE" id="PS00460">
    <property type="entry name" value="GLUTATHIONE_PEROXID_1"/>
    <property type="match status" value="1"/>
</dbReference>
<dbReference type="OrthoDB" id="9785502at2"/>
<evidence type="ECO:0000256" key="3">
    <source>
        <dbReference type="ARBA" id="ARBA00023002"/>
    </source>
</evidence>
<dbReference type="CDD" id="cd00340">
    <property type="entry name" value="GSH_Peroxidase"/>
    <property type="match status" value="1"/>
</dbReference>
<protein>
    <recommendedName>
        <fullName evidence="5">Glutathione peroxidase</fullName>
    </recommendedName>
</protein>
<feature type="chain" id="PRO_5015956665" description="Glutathione peroxidase" evidence="6">
    <location>
        <begin position="25"/>
        <end position="189"/>
    </location>
</feature>
<dbReference type="Pfam" id="PF00255">
    <property type="entry name" value="GSHPx"/>
    <property type="match status" value="1"/>
</dbReference>
<keyword evidence="6" id="KW-0732">Signal</keyword>
<dbReference type="PANTHER" id="PTHR11592:SF78">
    <property type="entry name" value="GLUTATHIONE PEROXIDASE"/>
    <property type="match status" value="1"/>
</dbReference>
<reference evidence="7 8" key="1">
    <citation type="journal article" date="2017" name="Syst. Appl. Microbiol.">
        <title>Soybeans inoculated with root zone soils of Canadian native legumes harbour diverse and novel Bradyrhizobium spp. that possess agricultural potential.</title>
        <authorList>
            <person name="Bromfield E.S.P."/>
            <person name="Cloutier S."/>
            <person name="Tambong J.T."/>
            <person name="Tran Thi T.V."/>
        </authorList>
    </citation>
    <scope>NUCLEOTIDE SEQUENCE [LARGE SCALE GENOMIC DNA]</scope>
    <source>
        <strain evidence="7 8">39S1MB</strain>
    </source>
</reference>
<evidence type="ECO:0000256" key="5">
    <source>
        <dbReference type="RuleBase" id="RU000499"/>
    </source>
</evidence>
<gene>
    <name evidence="7" type="ORF">CIT40_13450</name>
</gene>
<dbReference type="GO" id="GO:0034599">
    <property type="term" value="P:cellular response to oxidative stress"/>
    <property type="evidence" value="ECO:0007669"/>
    <property type="project" value="TreeGrafter"/>
</dbReference>
<comment type="similarity">
    <text evidence="1 5">Belongs to the glutathione peroxidase family.</text>
</comment>
<keyword evidence="8" id="KW-1185">Reference proteome</keyword>
<dbReference type="PRINTS" id="PR01011">
    <property type="entry name" value="GLUTPROXDASE"/>
</dbReference>
<dbReference type="InterPro" id="IPR036249">
    <property type="entry name" value="Thioredoxin-like_sf"/>
</dbReference>
<evidence type="ECO:0000313" key="8">
    <source>
        <dbReference type="Proteomes" id="UP000215884"/>
    </source>
</evidence>
<evidence type="ECO:0000256" key="2">
    <source>
        <dbReference type="ARBA" id="ARBA00022559"/>
    </source>
</evidence>
<dbReference type="InterPro" id="IPR000889">
    <property type="entry name" value="Glutathione_peroxidase"/>
</dbReference>
<dbReference type="PROSITE" id="PS51355">
    <property type="entry name" value="GLUTATHIONE_PEROXID_3"/>
    <property type="match status" value="1"/>
</dbReference>
<evidence type="ECO:0000256" key="1">
    <source>
        <dbReference type="ARBA" id="ARBA00006926"/>
    </source>
</evidence>
<dbReference type="Gene3D" id="3.40.30.10">
    <property type="entry name" value="Glutaredoxin"/>
    <property type="match status" value="1"/>
</dbReference>
<dbReference type="SUPFAM" id="SSF52833">
    <property type="entry name" value="Thioredoxin-like"/>
    <property type="match status" value="1"/>
</dbReference>
<dbReference type="RefSeq" id="WP_094896724.1">
    <property type="nucleotide sequence ID" value="NZ_CP029426.2"/>
</dbReference>
<feature type="active site" evidence="4">
    <location>
        <position position="65"/>
    </location>
</feature>
<keyword evidence="2 5" id="KW-0575">Peroxidase</keyword>
<dbReference type="AlphaFoldDB" id="A0A2U8PUV6"/>
<dbReference type="EMBL" id="CP029426">
    <property type="protein sequence ID" value="AWM00938.1"/>
    <property type="molecule type" value="Genomic_DNA"/>
</dbReference>
<evidence type="ECO:0000313" key="7">
    <source>
        <dbReference type="EMBL" id="AWM00938.1"/>
    </source>
</evidence>
<organism evidence="7 8">
    <name type="scientific">Bradyrhizobium amphicarpaeae</name>
    <dbReference type="NCBI Taxonomy" id="1404768"/>
    <lineage>
        <taxon>Bacteria</taxon>
        <taxon>Pseudomonadati</taxon>
        <taxon>Pseudomonadota</taxon>
        <taxon>Alphaproteobacteria</taxon>
        <taxon>Hyphomicrobiales</taxon>
        <taxon>Nitrobacteraceae</taxon>
        <taxon>Bradyrhizobium</taxon>
    </lineage>
</organism>
<dbReference type="Proteomes" id="UP000215884">
    <property type="component" value="Chromosome"/>
</dbReference>
<evidence type="ECO:0000256" key="6">
    <source>
        <dbReference type="SAM" id="SignalP"/>
    </source>
</evidence>
<proteinExistence type="inferred from homology"/>
<feature type="signal peptide" evidence="6">
    <location>
        <begin position="1"/>
        <end position="24"/>
    </location>
</feature>
<dbReference type="PANTHER" id="PTHR11592">
    <property type="entry name" value="GLUTATHIONE PEROXIDASE"/>
    <property type="match status" value="1"/>
</dbReference>
<evidence type="ECO:0000256" key="4">
    <source>
        <dbReference type="PIRSR" id="PIRSR000303-1"/>
    </source>
</evidence>
<name>A0A2U8PUV6_9BRAD</name>
<sequence>MMNRRTMLLAALAGTLAPAARAFADSGMSRIPAYAFSFPALSGDDIRLAAFAGKPLLVVNTASLCGYTPQYAGLQELWNEFRERGLTVIGVPSNDFGGQEPGGTSEITETAHHQYGVTFPITAKAIVVGAKAHPFYKWAAEARPREVPRWNFHKYLIGRDGYIAEVFPSAIEPADTRIKTAIARTLADT</sequence>
<dbReference type="PIRSF" id="PIRSF000303">
    <property type="entry name" value="Glutathion_perox"/>
    <property type="match status" value="1"/>
</dbReference>
<dbReference type="InterPro" id="IPR006311">
    <property type="entry name" value="TAT_signal"/>
</dbReference>
<dbReference type="KEGG" id="brq:CIT40_13450"/>
<dbReference type="PROSITE" id="PS51318">
    <property type="entry name" value="TAT"/>
    <property type="match status" value="1"/>
</dbReference>